<name>A0A9C7CEK4_9VIRU</name>
<proteinExistence type="predicted"/>
<sequence length="106" mass="12017">MLRVNKANNTQAVVCYSLSIVLSHHHPGFTCTIIIISCIVASRSTLFLCSDSSDYQDSCKNVKHVRLLIRANKPNSIQSVFYSLSYRHLINRPNISRQNLLIQEPT</sequence>
<evidence type="ECO:0000313" key="1">
    <source>
        <dbReference type="EMBL" id="BDT62217.1"/>
    </source>
</evidence>
<protein>
    <submittedName>
        <fullName evidence="1">Uncharacterized protein</fullName>
    </submittedName>
</protein>
<dbReference type="EMBL" id="LC738873">
    <property type="protein sequence ID" value="BDT62217.1"/>
    <property type="molecule type" value="Genomic_DNA"/>
</dbReference>
<reference evidence="1" key="1">
    <citation type="submission" date="2022-10" db="EMBL/GenBank/DDBJ databases">
        <title>Genome sequences of endogenous nimaviruses in decapod crustaceans.</title>
        <authorList>
            <person name="Kawato S."/>
            <person name="Nozaki R."/>
            <person name="Kondo H."/>
            <person name="Hirono I."/>
        </authorList>
    </citation>
    <scope>NUCLEOTIDE SEQUENCE</scope>
    <source>
        <strain evidence="1">Kagawa2020</strain>
    </source>
</reference>
<organism evidence="1">
    <name type="scientific">Penaeus semisulcatus majanivirus</name>
    <dbReference type="NCBI Taxonomy" id="2984274"/>
    <lineage>
        <taxon>Viruses</taxon>
        <taxon>Viruses incertae sedis</taxon>
        <taxon>Naldaviricetes</taxon>
        <taxon>Nimaviridae</taxon>
    </lineage>
</organism>
<accession>A0A9C7CEK4</accession>